<dbReference type="PANTHER" id="PTHR47249">
    <property type="entry name" value="VACUOLAR PROTEIN 8"/>
    <property type="match status" value="1"/>
</dbReference>
<evidence type="ECO:0000256" key="4">
    <source>
        <dbReference type="ARBA" id="ARBA00022737"/>
    </source>
</evidence>
<keyword evidence="4" id="KW-0677">Repeat</keyword>
<feature type="region of interest" description="Disordered" evidence="9">
    <location>
        <begin position="1489"/>
        <end position="1590"/>
    </location>
</feature>
<evidence type="ECO:0000256" key="3">
    <source>
        <dbReference type="ARBA" id="ARBA00022554"/>
    </source>
</evidence>
<dbReference type="GO" id="GO:0071562">
    <property type="term" value="P:nucleus-vacuole junction assembly"/>
    <property type="evidence" value="ECO:0007669"/>
    <property type="project" value="InterPro"/>
</dbReference>
<sequence length="1715" mass="185876">MPRGHLGSTLELRGCRSPMGSPAFEPPNASIIQPEDEVSVASSEAILSPINAERKQQVRKDAKKKVKAGVAALSFAKIGGIFKKPICGDLFGANQNDEGMLYASRNQKVGGAIGETVGKMTEVHQTPVIAEAPAGSMYDLDGGYWTDTSGSDVSDDETESKRELTAKQRLARTLNNWCLSEENTKYMMEEGGLESLVDLSNVDDRMVKRQCAQAFNRLSSRQPVRKRLLHSDMSTALISLSYVLRSPARGLDCAEALVNLTLVENSAEFLVEKNVVSAFMALMSLGAKTVAPVCVQGLFNLTCSGYFANIEKVIKSVLNLSFTDDIDPRPIIVNAMCNTSNSFRLCPRLIEEGSIQILEGYVPRILDPAIITTCAHVLYNLSTNRAVRSDMIVKGAVRVCLKIVNMPGVSDDCLFLAAKALGNMSLDRSSRKKTVGDGFVKILTSLVNINGVEKRVHAACAEAMAHLSVFQDLISRLVDEGCIGLLTKLAGMDNNLAKHHCGTAFCNFLGDSSIHKTIIDLGALPPLVALSQDPAMSQDLGLTKALAFAIYNISCGDSAKQVMEAGVLKCLISFSEQESLAVRERVAAAICNLALSGYSANGKTIAEIMIEQNILKCITGMMDSKEEAEKMPEVTQQCVTAMAIFAHDRASHEHMTEHGCVDVLVDLGMYSNDCETKSLCASVLSSLTFGEVPRKRLIGCNGLKTVIRLSDSSEEKDTISRQHCAVALCNISADTDGLVKMMAEEVDIVEVLARLSNTYSEEAQQDCAKCFCNLSMKKKHSARLVALNAIHAIMMIAMVRAVDATTKEYCSKAILNLMGETLSNESILEQGALQMFGTFCITDNETMMSICAKVFCLTSGTKVGRAYILKRKSSLKGLFSLIRSKVRETQLNCTKAVLNLLSCEDSMRVAVNYGALVVVRVLTTLEDFSSDVETLSAAGGSTAEVEKLHLSLRETRQNCETSVAKILTQMVKDRVCMDTMIKENLPSVLVLLCQSTNTETVLHSVRAICSCSFYKRMRQPLIKAGCVSCLVWLILSGQGLADISEDAARALCYLSVSPEGRATMVEQSVITALIVLVKRVPDDSPVKALCALALQYFSWSKASQKRVVDDAGAKLLVEMSMLGGSAQTVRDREIARDASVAFANLSHRQELRKDLLENGVIEAAVKIVDNDRVQHDTEYTWRICATIHHLSLEPKIRSEMSKKGAVHVIVSLSNHANDASKQMIAASICNLSKSKSSRKKAVEDGAVECLIKLARCDNRLTKKYCAIALSNLSAFATVEDGTVRALLGMNDVATPPKKKNKMVALLTKKRVVEEDTISVEGGEGEDMDKSGKALKLKQMITGGLFKGGGDKYGAAVLDHTKEEELLGLPPPTVSALGSPEDHEQYFEMLMKVEGYFVEQNCEYDQYNAGYADWRLPPPKPNSVDSVLEAEEGGGGGGKGGGGWGKKDEHSEEAAEKDFEKVEEALDLIPKVSPQEEKDLNEKELMAEMALAKEKREAKQEKERGSRSSRKLKKRGSWKSEQRRNSKNKEIEIALAGARVESGGGGDLGGRKRSETGGSSYTMGSKRGSDLGGGGSIGDGEEDLFSPAEVVSGGDDLGFEVEVESKEPLSAIERLEKNLGGVRLGEGASSMMNLMAVKDEAGGVAVEKGGKMDFKRAESLPNPGKKETTPVKPIFTRDFNEESTQQLLGQAMQAAKVARAAEQRQAKKGSNPRGRL</sequence>
<comment type="caution">
    <text evidence="10">The sequence shown here is derived from an EMBL/GenBank/DDBJ whole genome shotgun (WGS) entry which is preliminary data.</text>
</comment>
<feature type="region of interest" description="Disordered" evidence="9">
    <location>
        <begin position="1653"/>
        <end position="1672"/>
    </location>
</feature>
<evidence type="ECO:0000256" key="7">
    <source>
        <dbReference type="ARBA" id="ARBA00026209"/>
    </source>
</evidence>
<keyword evidence="5" id="KW-0472">Membrane</keyword>
<name>A0A9W7DQX7_9STRA</name>
<evidence type="ECO:0000256" key="8">
    <source>
        <dbReference type="PROSITE-ProRule" id="PRU00259"/>
    </source>
</evidence>
<reference evidence="11" key="1">
    <citation type="journal article" date="2023" name="Commun. Biol.">
        <title>Genome analysis of Parmales, the sister group of diatoms, reveals the evolutionary specialization of diatoms from phago-mixotrophs to photoautotrophs.</title>
        <authorList>
            <person name="Ban H."/>
            <person name="Sato S."/>
            <person name="Yoshikawa S."/>
            <person name="Yamada K."/>
            <person name="Nakamura Y."/>
            <person name="Ichinomiya M."/>
            <person name="Sato N."/>
            <person name="Blanc-Mathieu R."/>
            <person name="Endo H."/>
            <person name="Kuwata A."/>
            <person name="Ogata H."/>
        </authorList>
    </citation>
    <scope>NUCLEOTIDE SEQUENCE [LARGE SCALE GENOMIC DNA]</scope>
</reference>
<protein>
    <recommendedName>
        <fullName evidence="7">Vacuolar protein 8</fullName>
    </recommendedName>
</protein>
<dbReference type="Proteomes" id="UP001162640">
    <property type="component" value="Unassembled WGS sequence"/>
</dbReference>
<feature type="repeat" description="ARM" evidence="8">
    <location>
        <begin position="1025"/>
        <end position="1069"/>
    </location>
</feature>
<feature type="region of interest" description="Disordered" evidence="9">
    <location>
        <begin position="1417"/>
        <end position="1458"/>
    </location>
</feature>
<dbReference type="SUPFAM" id="SSF48371">
    <property type="entry name" value="ARM repeat"/>
    <property type="match status" value="4"/>
</dbReference>
<comment type="subcellular location">
    <subcellularLocation>
        <location evidence="1">Vacuole membrane</location>
        <topology evidence="1">Lipid-anchor</topology>
    </subcellularLocation>
</comment>
<dbReference type="GO" id="GO:0005774">
    <property type="term" value="C:vacuolar membrane"/>
    <property type="evidence" value="ECO:0007669"/>
    <property type="project" value="UniProtKB-SubCell"/>
</dbReference>
<dbReference type="PANTHER" id="PTHR47249:SF1">
    <property type="entry name" value="VACUOLAR PROTEIN 8"/>
    <property type="match status" value="1"/>
</dbReference>
<keyword evidence="6" id="KW-0449">Lipoprotein</keyword>
<evidence type="ECO:0000256" key="1">
    <source>
        <dbReference type="ARBA" id="ARBA00004592"/>
    </source>
</evidence>
<feature type="compositionally biased region" description="Basic and acidic residues" evidence="9">
    <location>
        <begin position="1653"/>
        <end position="1668"/>
    </location>
</feature>
<dbReference type="InterPro" id="IPR045156">
    <property type="entry name" value="Vac8"/>
</dbReference>
<evidence type="ECO:0000256" key="2">
    <source>
        <dbReference type="ARBA" id="ARBA00005462"/>
    </source>
</evidence>
<feature type="region of interest" description="Disordered" evidence="9">
    <location>
        <begin position="1687"/>
        <end position="1715"/>
    </location>
</feature>
<evidence type="ECO:0000313" key="10">
    <source>
        <dbReference type="EMBL" id="GMH52924.1"/>
    </source>
</evidence>
<comment type="similarity">
    <text evidence="2">Belongs to the beta-catenin family.</text>
</comment>
<dbReference type="EMBL" id="BLQM01000030">
    <property type="protein sequence ID" value="GMH52924.1"/>
    <property type="molecule type" value="Genomic_DNA"/>
</dbReference>
<dbReference type="InterPro" id="IPR011989">
    <property type="entry name" value="ARM-like"/>
</dbReference>
<accession>A0A9W7DQX7</accession>
<feature type="compositionally biased region" description="Basic and acidic residues" evidence="9">
    <location>
        <begin position="1489"/>
        <end position="1505"/>
    </location>
</feature>
<organism evidence="10 11">
    <name type="scientific">Triparma laevis f. inornata</name>
    <dbReference type="NCBI Taxonomy" id="1714386"/>
    <lineage>
        <taxon>Eukaryota</taxon>
        <taxon>Sar</taxon>
        <taxon>Stramenopiles</taxon>
        <taxon>Ochrophyta</taxon>
        <taxon>Bolidophyceae</taxon>
        <taxon>Parmales</taxon>
        <taxon>Triparmaceae</taxon>
        <taxon>Triparma</taxon>
    </lineage>
</organism>
<feature type="compositionally biased region" description="Basic and acidic residues" evidence="9">
    <location>
        <begin position="1517"/>
        <end position="1531"/>
    </location>
</feature>
<gene>
    <name evidence="10" type="ORF">TL16_g01337</name>
</gene>
<dbReference type="InterPro" id="IPR000225">
    <property type="entry name" value="Armadillo"/>
</dbReference>
<evidence type="ECO:0000256" key="6">
    <source>
        <dbReference type="ARBA" id="ARBA00023288"/>
    </source>
</evidence>
<dbReference type="Gene3D" id="1.25.10.10">
    <property type="entry name" value="Leucine-rich Repeat Variant"/>
    <property type="match status" value="4"/>
</dbReference>
<dbReference type="PROSITE" id="PS50176">
    <property type="entry name" value="ARM_REPEAT"/>
    <property type="match status" value="1"/>
</dbReference>
<evidence type="ECO:0000313" key="11">
    <source>
        <dbReference type="Proteomes" id="UP001162640"/>
    </source>
</evidence>
<dbReference type="GO" id="GO:0043495">
    <property type="term" value="F:protein-membrane adaptor activity"/>
    <property type="evidence" value="ECO:0007669"/>
    <property type="project" value="InterPro"/>
</dbReference>
<dbReference type="SMART" id="SM00185">
    <property type="entry name" value="ARM"/>
    <property type="match status" value="16"/>
</dbReference>
<evidence type="ECO:0000256" key="9">
    <source>
        <dbReference type="SAM" id="MobiDB-lite"/>
    </source>
</evidence>
<evidence type="ECO:0000256" key="5">
    <source>
        <dbReference type="ARBA" id="ARBA00023136"/>
    </source>
</evidence>
<proteinExistence type="inferred from homology"/>
<keyword evidence="3" id="KW-0926">Vacuole</keyword>
<feature type="compositionally biased region" description="Gly residues" evidence="9">
    <location>
        <begin position="1432"/>
        <end position="1443"/>
    </location>
</feature>
<feature type="compositionally biased region" description="Basic residues" evidence="9">
    <location>
        <begin position="1506"/>
        <end position="1516"/>
    </location>
</feature>
<feature type="compositionally biased region" description="Basic and acidic residues" evidence="9">
    <location>
        <begin position="1444"/>
        <end position="1458"/>
    </location>
</feature>
<dbReference type="InterPro" id="IPR016024">
    <property type="entry name" value="ARM-type_fold"/>
</dbReference>